<dbReference type="EMBL" id="CAJOBR010024975">
    <property type="protein sequence ID" value="CAF4964041.1"/>
    <property type="molecule type" value="Genomic_DNA"/>
</dbReference>
<reference evidence="1" key="1">
    <citation type="submission" date="2021-02" db="EMBL/GenBank/DDBJ databases">
        <authorList>
            <person name="Nowell W R."/>
        </authorList>
    </citation>
    <scope>NUCLEOTIDE SEQUENCE</scope>
</reference>
<evidence type="ECO:0000313" key="3">
    <source>
        <dbReference type="EMBL" id="CAF4538293.1"/>
    </source>
</evidence>
<proteinExistence type="predicted"/>
<dbReference type="AlphaFoldDB" id="A0A817VS88"/>
<dbReference type="Proteomes" id="UP000663872">
    <property type="component" value="Unassembled WGS sequence"/>
</dbReference>
<gene>
    <name evidence="1" type="ORF">FME351_LOCUS3777</name>
    <name evidence="2" type="ORF">GRG538_LOCUS17271</name>
    <name evidence="4" type="ORF">QYT958_LOCUS34559</name>
    <name evidence="3" type="ORF">TSG867_LOCUS23785</name>
</gene>
<dbReference type="Proteomes" id="UP000663848">
    <property type="component" value="Unassembled WGS sequence"/>
</dbReference>
<dbReference type="Proteomes" id="UP000663862">
    <property type="component" value="Unassembled WGS sequence"/>
</dbReference>
<name>A0A817VS88_9BILA</name>
<comment type="caution">
    <text evidence="1">The sequence shown here is derived from an EMBL/GenBank/DDBJ whole genome shotgun (WGS) entry which is preliminary data.</text>
</comment>
<dbReference type="EMBL" id="CAJNYU010000232">
    <property type="protein sequence ID" value="CAF3343007.1"/>
    <property type="molecule type" value="Genomic_DNA"/>
</dbReference>
<organism evidence="1 5">
    <name type="scientific">Rotaria socialis</name>
    <dbReference type="NCBI Taxonomy" id="392032"/>
    <lineage>
        <taxon>Eukaryota</taxon>
        <taxon>Metazoa</taxon>
        <taxon>Spiralia</taxon>
        <taxon>Gnathifera</taxon>
        <taxon>Rotifera</taxon>
        <taxon>Eurotatoria</taxon>
        <taxon>Bdelloidea</taxon>
        <taxon>Philodinida</taxon>
        <taxon>Philodinidae</taxon>
        <taxon>Rotaria</taxon>
    </lineage>
</organism>
<dbReference type="EMBL" id="CAJNYT010002832">
    <property type="protein sequence ID" value="CAF3495701.1"/>
    <property type="molecule type" value="Genomic_DNA"/>
</dbReference>
<accession>A0A817VS88</accession>
<dbReference type="EMBL" id="CAJOBQ010002088">
    <property type="protein sequence ID" value="CAF4538293.1"/>
    <property type="molecule type" value="Genomic_DNA"/>
</dbReference>
<evidence type="ECO:0000313" key="5">
    <source>
        <dbReference type="Proteomes" id="UP000663869"/>
    </source>
</evidence>
<sequence>MAEFTFLPISNELLTDTQYGDEEFVEVHLDERFYIGDKMQVHKVWKTNNNQMIVQKDYKLFYDPDQCINFVTSYEWRKIFLSLTDKFSYMLPLIHDLPQIVYIYIYSSASEKVPYSSSRYPKLRAIVNESSADADGQLLKDIQTFRQDLMPINVINPVP</sequence>
<evidence type="ECO:0000313" key="1">
    <source>
        <dbReference type="EMBL" id="CAF3343007.1"/>
    </source>
</evidence>
<evidence type="ECO:0000313" key="4">
    <source>
        <dbReference type="EMBL" id="CAF4964041.1"/>
    </source>
</evidence>
<dbReference type="Proteomes" id="UP000663869">
    <property type="component" value="Unassembled WGS sequence"/>
</dbReference>
<protein>
    <submittedName>
        <fullName evidence="1">Uncharacterized protein</fullName>
    </submittedName>
</protein>
<evidence type="ECO:0000313" key="2">
    <source>
        <dbReference type="EMBL" id="CAF3495701.1"/>
    </source>
</evidence>